<gene>
    <name evidence="2" type="primary">LOC113871438</name>
</gene>
<accession>A0A8B8M6N4</accession>
<name>A0A8B8M6N4_ABRPR</name>
<dbReference type="RefSeq" id="XP_027364336.1">
    <property type="nucleotide sequence ID" value="XM_027508535.1"/>
</dbReference>
<dbReference type="KEGG" id="aprc:113871438"/>
<dbReference type="Proteomes" id="UP000694853">
    <property type="component" value="Unplaced"/>
</dbReference>
<dbReference type="InterPro" id="IPR043502">
    <property type="entry name" value="DNA/RNA_pol_sf"/>
</dbReference>
<reference evidence="1" key="1">
    <citation type="journal article" date="2019" name="Toxins">
        <title>Detection of Abrin-Like and Prepropulchellin-Like Toxin Genes and Transcripts Using Whole Genome Sequencing and Full-Length Transcript Sequencing of Abrus precatorius.</title>
        <authorList>
            <person name="Hovde B.T."/>
            <person name="Daligault H.E."/>
            <person name="Hanschen E.R."/>
            <person name="Kunde Y.A."/>
            <person name="Johnson M.B."/>
            <person name="Starkenburg S.R."/>
            <person name="Johnson S.L."/>
        </authorList>
    </citation>
    <scope>NUCLEOTIDE SEQUENCE [LARGE SCALE GENOMIC DNA]</scope>
</reference>
<dbReference type="OrthoDB" id="128382at2759"/>
<reference evidence="2" key="2">
    <citation type="submission" date="2025-08" db="UniProtKB">
        <authorList>
            <consortium name="RefSeq"/>
        </authorList>
    </citation>
    <scope>IDENTIFICATION</scope>
    <source>
        <tissue evidence="2">Young leaves</tissue>
    </source>
</reference>
<dbReference type="AlphaFoldDB" id="A0A8B8M6N4"/>
<sequence length="224" mass="25769">MEAPRSSNSLLKVKFPIVQGTVKVSRSFHFYDILSYMRADTFLPMLTLINLKTLKYPSTRDILTTLQREHLAKKFEMKELGPLKYFLGIEVSRSKLGMTTCKPTNSPTEGGLKLCIKEDQTPTNKERYHRLVGKLLHLAHTKSNLTYTLSVISQFMHNPSEKHMDAVIRISRYIKTTPEKGVMFKKNSNYQDVMVYTNADWASALDDRRSIFGYFTFVEGNLVT</sequence>
<protein>
    <submittedName>
        <fullName evidence="2">Uncharacterized protein LOC113871438</fullName>
    </submittedName>
</protein>
<dbReference type="SUPFAM" id="SSF56672">
    <property type="entry name" value="DNA/RNA polymerases"/>
    <property type="match status" value="1"/>
</dbReference>
<organism evidence="1 2">
    <name type="scientific">Abrus precatorius</name>
    <name type="common">Indian licorice</name>
    <name type="synonym">Glycine abrus</name>
    <dbReference type="NCBI Taxonomy" id="3816"/>
    <lineage>
        <taxon>Eukaryota</taxon>
        <taxon>Viridiplantae</taxon>
        <taxon>Streptophyta</taxon>
        <taxon>Embryophyta</taxon>
        <taxon>Tracheophyta</taxon>
        <taxon>Spermatophyta</taxon>
        <taxon>Magnoliopsida</taxon>
        <taxon>eudicotyledons</taxon>
        <taxon>Gunneridae</taxon>
        <taxon>Pentapetalae</taxon>
        <taxon>rosids</taxon>
        <taxon>fabids</taxon>
        <taxon>Fabales</taxon>
        <taxon>Fabaceae</taxon>
        <taxon>Papilionoideae</taxon>
        <taxon>50 kb inversion clade</taxon>
        <taxon>NPAAA clade</taxon>
        <taxon>indigoferoid/millettioid clade</taxon>
        <taxon>Abreae</taxon>
        <taxon>Abrus</taxon>
    </lineage>
</organism>
<keyword evidence="1" id="KW-1185">Reference proteome</keyword>
<dbReference type="PANTHER" id="PTHR11439:SF467">
    <property type="entry name" value="INTEGRASE CATALYTIC DOMAIN-CONTAINING PROTEIN"/>
    <property type="match status" value="1"/>
</dbReference>
<evidence type="ECO:0000313" key="1">
    <source>
        <dbReference type="Proteomes" id="UP000694853"/>
    </source>
</evidence>
<dbReference type="GeneID" id="113871438"/>
<evidence type="ECO:0000313" key="2">
    <source>
        <dbReference type="RefSeq" id="XP_027364336.1"/>
    </source>
</evidence>
<dbReference type="PANTHER" id="PTHR11439">
    <property type="entry name" value="GAG-POL-RELATED RETROTRANSPOSON"/>
    <property type="match status" value="1"/>
</dbReference>
<proteinExistence type="predicted"/>